<protein>
    <submittedName>
        <fullName evidence="1">Uncharacterized protein</fullName>
    </submittedName>
</protein>
<accession>A0A9D3X1Y9</accession>
<organism evidence="1 2">
    <name type="scientific">Mauremys mutica</name>
    <name type="common">yellowpond turtle</name>
    <dbReference type="NCBI Taxonomy" id="74926"/>
    <lineage>
        <taxon>Eukaryota</taxon>
        <taxon>Metazoa</taxon>
        <taxon>Chordata</taxon>
        <taxon>Craniata</taxon>
        <taxon>Vertebrata</taxon>
        <taxon>Euteleostomi</taxon>
        <taxon>Archelosauria</taxon>
        <taxon>Testudinata</taxon>
        <taxon>Testudines</taxon>
        <taxon>Cryptodira</taxon>
        <taxon>Durocryptodira</taxon>
        <taxon>Testudinoidea</taxon>
        <taxon>Geoemydidae</taxon>
        <taxon>Geoemydinae</taxon>
        <taxon>Mauremys</taxon>
    </lineage>
</organism>
<proteinExistence type="predicted"/>
<reference evidence="1" key="1">
    <citation type="submission" date="2021-09" db="EMBL/GenBank/DDBJ databases">
        <title>The genome of Mauremys mutica provides insights into the evolution of semi-aquatic lifestyle.</title>
        <authorList>
            <person name="Gong S."/>
            <person name="Gao Y."/>
        </authorList>
    </citation>
    <scope>NUCLEOTIDE SEQUENCE</scope>
    <source>
        <strain evidence="1">MM-2020</strain>
        <tissue evidence="1">Muscle</tissue>
    </source>
</reference>
<keyword evidence="2" id="KW-1185">Reference proteome</keyword>
<sequence>MNGLLNVVDHYTFTLDMERVVFQSYIWRMSLVSKHLLLTGILLTNQKTFIPYDLKMLYKMMLKNHSSLERNAAAILQYSTNRIYKAGSEDNNKMKVIAGGRCLDIIKYNLLKLEVCQNTSTKIIALAQYILRTEHQFYLSFKQHNTH</sequence>
<comment type="caution">
    <text evidence="1">The sequence shown here is derived from an EMBL/GenBank/DDBJ whole genome shotgun (WGS) entry which is preliminary data.</text>
</comment>
<dbReference type="Proteomes" id="UP000827986">
    <property type="component" value="Unassembled WGS sequence"/>
</dbReference>
<name>A0A9D3X1Y9_9SAUR</name>
<dbReference type="AlphaFoldDB" id="A0A9D3X1Y9"/>
<evidence type="ECO:0000313" key="2">
    <source>
        <dbReference type="Proteomes" id="UP000827986"/>
    </source>
</evidence>
<gene>
    <name evidence="1" type="ORF">KIL84_006838</name>
</gene>
<dbReference type="EMBL" id="JAHDVG010000483">
    <property type="protein sequence ID" value="KAH1171220.1"/>
    <property type="molecule type" value="Genomic_DNA"/>
</dbReference>
<evidence type="ECO:0000313" key="1">
    <source>
        <dbReference type="EMBL" id="KAH1171220.1"/>
    </source>
</evidence>